<gene>
    <name evidence="7" type="ORF">METZ01_LOCUS27577</name>
</gene>
<dbReference type="SUPFAM" id="SSF48452">
    <property type="entry name" value="TPR-like"/>
    <property type="match status" value="1"/>
</dbReference>
<sequence length="482" mass="55792">MGLLTARPSSTTFVVEDPYFLDIREAPDWQRQFGSNNPLNLEIGFGMGDFLIAMAKREPDSNFVGIDFSQDGIQKLLARIHSSQLKNIRVVFGDAREKLSNLFHAEELHSIYINLPDPWPKKRHIKRRLIKPELVKQITQKLAPQGKVYLATDSQTYANEILGYFNTESLLQNINGIFYERRHLPKSKYEKSFIYAGEKINYLEYYKLVGNEEKPKKEETSTFKEPTNRDEYLTQKFKTSEVNAKDACDLKQVADQLAEAGETEWARRVYKKAEEKVEDCLDLNWLAYSIASELNDKNWAIKIYKEAEDRAENSLDLNWLAYSIFESLGDKEWAKKLFQKAETQPENIRELCDLAESVSEILEDKEWQFKVYKKAEEEAKEFSEYYELADNVFAKLGDEEWASELYHKAEGKAEDCCDLITLAECFIQKLGDGEGAGRVYKKAEIRAEDSVDFSCLAESLCEILGDKEWAQRLFQKAKECKN</sequence>
<protein>
    <recommendedName>
        <fullName evidence="2">tRNA (guanine(46)-N(7))-methyltransferase</fullName>
        <ecNumber evidence="2">2.1.1.33</ecNumber>
    </recommendedName>
</protein>
<proteinExistence type="inferred from homology"/>
<accession>A0A381QAP6</accession>
<dbReference type="CDD" id="cd02440">
    <property type="entry name" value="AdoMet_MTases"/>
    <property type="match status" value="1"/>
</dbReference>
<evidence type="ECO:0000256" key="4">
    <source>
        <dbReference type="ARBA" id="ARBA00022679"/>
    </source>
</evidence>
<dbReference type="NCBIfam" id="TIGR00091">
    <property type="entry name" value="tRNA (guanosine(46)-N7)-methyltransferase TrmB"/>
    <property type="match status" value="1"/>
</dbReference>
<evidence type="ECO:0000256" key="5">
    <source>
        <dbReference type="ARBA" id="ARBA00022691"/>
    </source>
</evidence>
<keyword evidence="5" id="KW-0949">S-adenosyl-L-methionine</keyword>
<evidence type="ECO:0000256" key="1">
    <source>
        <dbReference type="ARBA" id="ARBA00000142"/>
    </source>
</evidence>
<evidence type="ECO:0000256" key="2">
    <source>
        <dbReference type="ARBA" id="ARBA00011977"/>
    </source>
</evidence>
<name>A0A381QAP6_9ZZZZ</name>
<dbReference type="InterPro" id="IPR055361">
    <property type="entry name" value="tRNA_methyltr_TrmB_bact"/>
</dbReference>
<dbReference type="InterPro" id="IPR029063">
    <property type="entry name" value="SAM-dependent_MTases_sf"/>
</dbReference>
<keyword evidence="4" id="KW-0808">Transferase</keyword>
<dbReference type="PROSITE" id="PS51625">
    <property type="entry name" value="SAM_MT_TRMB"/>
    <property type="match status" value="1"/>
</dbReference>
<dbReference type="GO" id="GO:0008176">
    <property type="term" value="F:tRNA (guanine(46)-N7)-methyltransferase activity"/>
    <property type="evidence" value="ECO:0007669"/>
    <property type="project" value="UniProtKB-EC"/>
</dbReference>
<dbReference type="HAMAP" id="MF_01057">
    <property type="entry name" value="tRNA_methyltr_TrmB"/>
    <property type="match status" value="1"/>
</dbReference>
<evidence type="ECO:0000256" key="3">
    <source>
        <dbReference type="ARBA" id="ARBA00022603"/>
    </source>
</evidence>
<dbReference type="Gene3D" id="1.25.40.10">
    <property type="entry name" value="Tetratricopeptide repeat domain"/>
    <property type="match status" value="1"/>
</dbReference>
<dbReference type="InterPro" id="IPR003358">
    <property type="entry name" value="tRNA_(Gua-N-7)_MeTrfase_Trmb"/>
</dbReference>
<dbReference type="AlphaFoldDB" id="A0A381QAP6"/>
<reference evidence="7" key="1">
    <citation type="submission" date="2018-05" db="EMBL/GenBank/DDBJ databases">
        <authorList>
            <person name="Lanie J.A."/>
            <person name="Ng W.-L."/>
            <person name="Kazmierczak K.M."/>
            <person name="Andrzejewski T.M."/>
            <person name="Davidsen T.M."/>
            <person name="Wayne K.J."/>
            <person name="Tettelin H."/>
            <person name="Glass J.I."/>
            <person name="Rusch D."/>
            <person name="Podicherti R."/>
            <person name="Tsui H.-C.T."/>
            <person name="Winkler M.E."/>
        </authorList>
    </citation>
    <scope>NUCLEOTIDE SEQUENCE</scope>
</reference>
<dbReference type="EC" id="2.1.1.33" evidence="2"/>
<organism evidence="7">
    <name type="scientific">marine metagenome</name>
    <dbReference type="NCBI Taxonomy" id="408172"/>
    <lineage>
        <taxon>unclassified sequences</taxon>
        <taxon>metagenomes</taxon>
        <taxon>ecological metagenomes</taxon>
    </lineage>
</organism>
<evidence type="ECO:0000313" key="7">
    <source>
        <dbReference type="EMBL" id="SUZ74723.1"/>
    </source>
</evidence>
<comment type="catalytic activity">
    <reaction evidence="1">
        <text>guanosine(46) in tRNA + S-adenosyl-L-methionine = N(7)-methylguanosine(46) in tRNA + S-adenosyl-L-homocysteine</text>
        <dbReference type="Rhea" id="RHEA:42708"/>
        <dbReference type="Rhea" id="RHEA-COMP:10188"/>
        <dbReference type="Rhea" id="RHEA-COMP:10189"/>
        <dbReference type="ChEBI" id="CHEBI:57856"/>
        <dbReference type="ChEBI" id="CHEBI:59789"/>
        <dbReference type="ChEBI" id="CHEBI:74269"/>
        <dbReference type="ChEBI" id="CHEBI:74480"/>
        <dbReference type="EC" id="2.1.1.33"/>
    </reaction>
</comment>
<dbReference type="SUPFAM" id="SSF53335">
    <property type="entry name" value="S-adenosyl-L-methionine-dependent methyltransferases"/>
    <property type="match status" value="1"/>
</dbReference>
<evidence type="ECO:0000256" key="6">
    <source>
        <dbReference type="ARBA" id="ARBA00022694"/>
    </source>
</evidence>
<dbReference type="InterPro" id="IPR011990">
    <property type="entry name" value="TPR-like_helical_dom_sf"/>
</dbReference>
<dbReference type="PANTHER" id="PTHR23417:SF14">
    <property type="entry name" value="PENTACOTRIPEPTIDE-REPEAT REGION OF PRORP DOMAIN-CONTAINING PROTEIN"/>
    <property type="match status" value="1"/>
</dbReference>
<dbReference type="EMBL" id="UINC01001220">
    <property type="protein sequence ID" value="SUZ74723.1"/>
    <property type="molecule type" value="Genomic_DNA"/>
</dbReference>
<dbReference type="Pfam" id="PF02390">
    <property type="entry name" value="Methyltransf_4"/>
    <property type="match status" value="1"/>
</dbReference>
<dbReference type="PANTHER" id="PTHR23417">
    <property type="entry name" value="3-DEOXY-D-MANNO-OCTULOSONIC-ACID TRANSFERASE/TRNA GUANINE-N 7 - -METHYLTRANSFERASE"/>
    <property type="match status" value="1"/>
</dbReference>
<keyword evidence="3" id="KW-0489">Methyltransferase</keyword>
<dbReference type="Gene3D" id="3.40.50.150">
    <property type="entry name" value="Vaccinia Virus protein VP39"/>
    <property type="match status" value="1"/>
</dbReference>
<keyword evidence="6" id="KW-0819">tRNA processing</keyword>
<dbReference type="GO" id="GO:0043527">
    <property type="term" value="C:tRNA methyltransferase complex"/>
    <property type="evidence" value="ECO:0007669"/>
    <property type="project" value="TreeGrafter"/>
</dbReference>